<dbReference type="PANTHER" id="PTHR43948:SF10">
    <property type="entry name" value="MRJ, ISOFORM E"/>
    <property type="match status" value="1"/>
</dbReference>
<dbReference type="PROSITE" id="PS50076">
    <property type="entry name" value="DNAJ_2"/>
    <property type="match status" value="1"/>
</dbReference>
<dbReference type="AlphaFoldDB" id="A0A494X7Z4"/>
<evidence type="ECO:0000256" key="1">
    <source>
        <dbReference type="SAM" id="MobiDB-lite"/>
    </source>
</evidence>
<dbReference type="GO" id="GO:0005737">
    <property type="term" value="C:cytoplasm"/>
    <property type="evidence" value="ECO:0007669"/>
    <property type="project" value="TreeGrafter"/>
</dbReference>
<gene>
    <name evidence="3" type="ORF">D7S89_17360</name>
</gene>
<organism evidence="3 4">
    <name type="scientific">Trinickia fusca</name>
    <dbReference type="NCBI Taxonomy" id="2419777"/>
    <lineage>
        <taxon>Bacteria</taxon>
        <taxon>Pseudomonadati</taxon>
        <taxon>Pseudomonadota</taxon>
        <taxon>Betaproteobacteria</taxon>
        <taxon>Burkholderiales</taxon>
        <taxon>Burkholderiaceae</taxon>
        <taxon>Trinickia</taxon>
    </lineage>
</organism>
<dbReference type="InterPro" id="IPR036869">
    <property type="entry name" value="J_dom_sf"/>
</dbReference>
<dbReference type="Pfam" id="PF00226">
    <property type="entry name" value="DnaJ"/>
    <property type="match status" value="1"/>
</dbReference>
<dbReference type="CDD" id="cd06257">
    <property type="entry name" value="DnaJ"/>
    <property type="match status" value="1"/>
</dbReference>
<dbReference type="SUPFAM" id="SSF46565">
    <property type="entry name" value="Chaperone J-domain"/>
    <property type="match status" value="1"/>
</dbReference>
<feature type="region of interest" description="Disordered" evidence="1">
    <location>
        <begin position="143"/>
        <end position="189"/>
    </location>
</feature>
<comment type="caution">
    <text evidence="3">The sequence shown here is derived from an EMBL/GenBank/DDBJ whole genome shotgun (WGS) entry which is preliminary data.</text>
</comment>
<dbReference type="Gene3D" id="1.10.287.110">
    <property type="entry name" value="DnaJ domain"/>
    <property type="match status" value="1"/>
</dbReference>
<feature type="domain" description="J" evidence="2">
    <location>
        <begin position="3"/>
        <end position="69"/>
    </location>
</feature>
<sequence>MDTLYDMLGVHEDATQEQIKRAYRKAAMKFHPDRNVGREAEAHAAFQQIKDAYAILSDLEQRRIYDEVFAEEMARLERHREEARAKEEAHYAQMVALAMRFAERDYNRDVVFGVLLGRDCELELAGRIADGVAAWRATHQAEQDAARTEAEAQESEVSAKDRRAVAHETDHELAASEAQNESAEAAPEAAPTHAGLFGAWWHGLFGLRS</sequence>
<dbReference type="GO" id="GO:0051087">
    <property type="term" value="F:protein-folding chaperone binding"/>
    <property type="evidence" value="ECO:0007669"/>
    <property type="project" value="TreeGrafter"/>
</dbReference>
<dbReference type="GO" id="GO:0051082">
    <property type="term" value="F:unfolded protein binding"/>
    <property type="evidence" value="ECO:0007669"/>
    <property type="project" value="TreeGrafter"/>
</dbReference>
<reference evidence="3 4" key="1">
    <citation type="submission" date="2018-10" db="EMBL/GenBank/DDBJ databases">
        <title>Paraburkholderia sp. 7MK8-2, isolated from soil.</title>
        <authorList>
            <person name="Gao Z.-H."/>
            <person name="Qiu L.-H."/>
        </authorList>
    </citation>
    <scope>NUCLEOTIDE SEQUENCE [LARGE SCALE GENOMIC DNA]</scope>
    <source>
        <strain evidence="3 4">7MK8-2</strain>
    </source>
</reference>
<feature type="compositionally biased region" description="Low complexity" evidence="1">
    <location>
        <begin position="175"/>
        <end position="189"/>
    </location>
</feature>
<dbReference type="EMBL" id="RBZV01000007">
    <property type="protein sequence ID" value="RKP46402.1"/>
    <property type="molecule type" value="Genomic_DNA"/>
</dbReference>
<dbReference type="SMART" id="SM00271">
    <property type="entry name" value="DnaJ"/>
    <property type="match status" value="1"/>
</dbReference>
<protein>
    <submittedName>
        <fullName evidence="3">J domain-containing protein</fullName>
    </submittedName>
</protein>
<dbReference type="GO" id="GO:0044183">
    <property type="term" value="F:protein folding chaperone"/>
    <property type="evidence" value="ECO:0007669"/>
    <property type="project" value="TreeGrafter"/>
</dbReference>
<evidence type="ECO:0000313" key="3">
    <source>
        <dbReference type="EMBL" id="RKP46402.1"/>
    </source>
</evidence>
<dbReference type="RefSeq" id="WP_121279202.1">
    <property type="nucleotide sequence ID" value="NZ_RBZV01000007.1"/>
</dbReference>
<evidence type="ECO:0000259" key="2">
    <source>
        <dbReference type="PROSITE" id="PS50076"/>
    </source>
</evidence>
<dbReference type="OrthoDB" id="9779622at2"/>
<evidence type="ECO:0000313" key="4">
    <source>
        <dbReference type="Proteomes" id="UP000280434"/>
    </source>
</evidence>
<dbReference type="InterPro" id="IPR001623">
    <property type="entry name" value="DnaJ_domain"/>
</dbReference>
<feature type="compositionally biased region" description="Basic and acidic residues" evidence="1">
    <location>
        <begin position="157"/>
        <end position="174"/>
    </location>
</feature>
<dbReference type="PRINTS" id="PR00625">
    <property type="entry name" value="JDOMAIN"/>
</dbReference>
<dbReference type="InterPro" id="IPR018253">
    <property type="entry name" value="DnaJ_domain_CS"/>
</dbReference>
<dbReference type="PANTHER" id="PTHR43948">
    <property type="entry name" value="DNAJ HOMOLOG SUBFAMILY B"/>
    <property type="match status" value="1"/>
</dbReference>
<keyword evidence="4" id="KW-1185">Reference proteome</keyword>
<dbReference type="PROSITE" id="PS00636">
    <property type="entry name" value="DNAJ_1"/>
    <property type="match status" value="1"/>
</dbReference>
<accession>A0A494X7Z4</accession>
<name>A0A494X7Z4_9BURK</name>
<dbReference type="Proteomes" id="UP000280434">
    <property type="component" value="Unassembled WGS sequence"/>
</dbReference>
<proteinExistence type="predicted"/>